<evidence type="ECO:0000256" key="3">
    <source>
        <dbReference type="ARBA" id="ARBA00023136"/>
    </source>
</evidence>
<feature type="domain" description="Immunoglobulin" evidence="6">
    <location>
        <begin position="163"/>
        <end position="264"/>
    </location>
</feature>
<dbReference type="Gene3D" id="2.60.40.10">
    <property type="entry name" value="Immunoglobulins"/>
    <property type="match status" value="2"/>
</dbReference>
<dbReference type="SUPFAM" id="SSF48726">
    <property type="entry name" value="Immunoglobulin"/>
    <property type="match status" value="2"/>
</dbReference>
<keyword evidence="3 5" id="KW-0472">Membrane</keyword>
<feature type="domain" description="Immunoglobulin" evidence="6">
    <location>
        <begin position="64"/>
        <end position="155"/>
    </location>
</feature>
<comment type="subcellular location">
    <subcellularLocation>
        <location evidence="1">Membrane</location>
    </subcellularLocation>
</comment>
<feature type="transmembrane region" description="Helical" evidence="5">
    <location>
        <begin position="292"/>
        <end position="317"/>
    </location>
</feature>
<dbReference type="InterPro" id="IPR013106">
    <property type="entry name" value="Ig_V-set"/>
</dbReference>
<dbReference type="CDD" id="cd05716">
    <property type="entry name" value="IgV_pIgR_like"/>
    <property type="match status" value="1"/>
</dbReference>
<proteinExistence type="predicted"/>
<dbReference type="EMBL" id="JAICCE010000021">
    <property type="protein sequence ID" value="KAG9262842.1"/>
    <property type="molecule type" value="Genomic_DNA"/>
</dbReference>
<comment type="caution">
    <text evidence="7">The sequence shown here is derived from an EMBL/GenBank/DDBJ whole genome shotgun (WGS) entry which is preliminary data.</text>
</comment>
<keyword evidence="2 5" id="KW-0812">Transmembrane</keyword>
<gene>
    <name evidence="7" type="primary">PIGR</name>
    <name evidence="7" type="ORF">AMEX_G24767</name>
</gene>
<dbReference type="AlphaFoldDB" id="A0A8T2KYS7"/>
<protein>
    <submittedName>
        <fullName evidence="7">CMRF35-like molecule 1</fullName>
    </submittedName>
</protein>
<dbReference type="InterPro" id="IPR003599">
    <property type="entry name" value="Ig_sub"/>
</dbReference>
<evidence type="ECO:0000313" key="8">
    <source>
        <dbReference type="Proteomes" id="UP000752171"/>
    </source>
</evidence>
<evidence type="ECO:0000259" key="6">
    <source>
        <dbReference type="SMART" id="SM00409"/>
    </source>
</evidence>
<feature type="compositionally biased region" description="Polar residues" evidence="4">
    <location>
        <begin position="324"/>
        <end position="348"/>
    </location>
</feature>
<feature type="region of interest" description="Disordered" evidence="4">
    <location>
        <begin position="378"/>
        <end position="397"/>
    </location>
</feature>
<dbReference type="InterPro" id="IPR036179">
    <property type="entry name" value="Ig-like_dom_sf"/>
</dbReference>
<dbReference type="InterPro" id="IPR013783">
    <property type="entry name" value="Ig-like_fold"/>
</dbReference>
<evidence type="ECO:0000313" key="7">
    <source>
        <dbReference type="EMBL" id="KAG9262842.1"/>
    </source>
</evidence>
<accession>A0A8T2KYS7</accession>
<evidence type="ECO:0000256" key="4">
    <source>
        <dbReference type="SAM" id="MobiDB-lite"/>
    </source>
</evidence>
<organism evidence="7 8">
    <name type="scientific">Astyanax mexicanus</name>
    <name type="common">Blind cave fish</name>
    <name type="synonym">Astyanax fasciatus mexicanus</name>
    <dbReference type="NCBI Taxonomy" id="7994"/>
    <lineage>
        <taxon>Eukaryota</taxon>
        <taxon>Metazoa</taxon>
        <taxon>Chordata</taxon>
        <taxon>Craniata</taxon>
        <taxon>Vertebrata</taxon>
        <taxon>Euteleostomi</taxon>
        <taxon>Actinopterygii</taxon>
        <taxon>Neopterygii</taxon>
        <taxon>Teleostei</taxon>
        <taxon>Ostariophysi</taxon>
        <taxon>Characiformes</taxon>
        <taxon>Characoidei</taxon>
        <taxon>Acestrorhamphidae</taxon>
        <taxon>Acestrorhamphinae</taxon>
        <taxon>Astyanax</taxon>
    </lineage>
</organism>
<dbReference type="Proteomes" id="UP000752171">
    <property type="component" value="Unassembled WGS sequence"/>
</dbReference>
<dbReference type="OrthoDB" id="8920197at2759"/>
<evidence type="ECO:0000256" key="2">
    <source>
        <dbReference type="ARBA" id="ARBA00022692"/>
    </source>
</evidence>
<keyword evidence="5" id="KW-1133">Transmembrane helix</keyword>
<dbReference type="InterPro" id="IPR050671">
    <property type="entry name" value="CD300_family_receptors"/>
</dbReference>
<dbReference type="GO" id="GO:0005886">
    <property type="term" value="C:plasma membrane"/>
    <property type="evidence" value="ECO:0007669"/>
    <property type="project" value="TreeGrafter"/>
</dbReference>
<sequence>MLMGGADEVEQLRVLPAKTGTNQTRDKDTSQSTVGLSEAEDYLRMKILILLIYILNLISGPVDCFDVIGYPGGSVMIFCENQQYKGSNKYFCKEKTDQCTHVETLHSWKHGDRVSLVSSPTFLTVFYRDLSLEDAGLYQCGETGVWNHTVNLRVKTDPCCSGPRTEIGYPGEITTINCSYPEEFQDYIKYFYKLKGQLINLMIDTTEPQKGRFSISDNRRSRVVSVRISDVREEDEGVYFCGVGIGRNSVGYETFFPKIHLQVSGRGASGALGSTAGTGSDVEFEAPGSSTIIIIIIISVSICVVLLLIGGLTLIFYKPRCSKTEGSASPQSTVTMGDVSKNTYSGPQVPTLTPEGLVYTTVSFQKNPGYSTDARINVSKKEPEPRTEYSIIKHPHK</sequence>
<dbReference type="Pfam" id="PF07686">
    <property type="entry name" value="V-set"/>
    <property type="match status" value="1"/>
</dbReference>
<evidence type="ECO:0000256" key="1">
    <source>
        <dbReference type="ARBA" id="ARBA00004370"/>
    </source>
</evidence>
<dbReference type="PANTHER" id="PTHR11860">
    <property type="entry name" value="POLYMERIC-IMMUNOGLOBULIN RECEPTOR"/>
    <property type="match status" value="1"/>
</dbReference>
<evidence type="ECO:0000256" key="5">
    <source>
        <dbReference type="SAM" id="Phobius"/>
    </source>
</evidence>
<reference evidence="7 8" key="1">
    <citation type="submission" date="2021-07" db="EMBL/GenBank/DDBJ databases">
        <authorList>
            <person name="Imarazene B."/>
            <person name="Zahm M."/>
            <person name="Klopp C."/>
            <person name="Cabau C."/>
            <person name="Beille S."/>
            <person name="Jouanno E."/>
            <person name="Castinel A."/>
            <person name="Lluch J."/>
            <person name="Gil L."/>
            <person name="Kuchtly C."/>
            <person name="Lopez Roques C."/>
            <person name="Donnadieu C."/>
            <person name="Parrinello H."/>
            <person name="Journot L."/>
            <person name="Du K."/>
            <person name="Schartl M."/>
            <person name="Retaux S."/>
            <person name="Guiguen Y."/>
        </authorList>
    </citation>
    <scope>NUCLEOTIDE SEQUENCE [LARGE SCALE GENOMIC DNA]</scope>
    <source>
        <strain evidence="7">Pach_M1</strain>
        <tissue evidence="7">Testis</tissue>
    </source>
</reference>
<dbReference type="GO" id="GO:0004888">
    <property type="term" value="F:transmembrane signaling receptor activity"/>
    <property type="evidence" value="ECO:0007669"/>
    <property type="project" value="TreeGrafter"/>
</dbReference>
<name>A0A8T2KYS7_ASTMX</name>
<feature type="region of interest" description="Disordered" evidence="4">
    <location>
        <begin position="323"/>
        <end position="348"/>
    </location>
</feature>
<dbReference type="PANTHER" id="PTHR11860:SF87">
    <property type="entry name" value="CMRF35-LIKE MOLECULE 8"/>
    <property type="match status" value="1"/>
</dbReference>
<dbReference type="SMART" id="SM00409">
    <property type="entry name" value="IG"/>
    <property type="match status" value="2"/>
</dbReference>